<organism evidence="1 2">
    <name type="scientific">Aquimarina gracilis</name>
    <dbReference type="NCBI Taxonomy" id="874422"/>
    <lineage>
        <taxon>Bacteria</taxon>
        <taxon>Pseudomonadati</taxon>
        <taxon>Bacteroidota</taxon>
        <taxon>Flavobacteriia</taxon>
        <taxon>Flavobacteriales</taxon>
        <taxon>Flavobacteriaceae</taxon>
        <taxon>Aquimarina</taxon>
    </lineage>
</organism>
<keyword evidence="2" id="KW-1185">Reference proteome</keyword>
<sequence length="55" mass="6558">MASIEPSGLHFEARMNEDEWIQWKARFKKVATEILRFKVGEIEEVEVGHEIEWID</sequence>
<accession>A0ABU5ZZF2</accession>
<reference evidence="1 2" key="1">
    <citation type="journal article" date="2013" name="Int. J. Syst. Evol. Microbiol.">
        <title>Aquimarina gracilis sp. nov., isolated from the gut microflora of a mussel, Mytilus coruscus, and emended description of Aquimarina spongiae.</title>
        <authorList>
            <person name="Park S.C."/>
            <person name="Choe H.N."/>
            <person name="Baik K.S."/>
            <person name="Seong C.N."/>
        </authorList>
    </citation>
    <scope>NUCLEOTIDE SEQUENCE [LARGE SCALE GENOMIC DNA]</scope>
    <source>
        <strain evidence="1 2">PSC32</strain>
    </source>
</reference>
<evidence type="ECO:0008006" key="3">
    <source>
        <dbReference type="Google" id="ProtNLM"/>
    </source>
</evidence>
<evidence type="ECO:0000313" key="1">
    <source>
        <dbReference type="EMBL" id="MEB3347289.1"/>
    </source>
</evidence>
<proteinExistence type="predicted"/>
<protein>
    <recommendedName>
        <fullName evidence="3">PH domain-containing protein</fullName>
    </recommendedName>
</protein>
<dbReference type="RefSeq" id="WP_324181312.1">
    <property type="nucleotide sequence ID" value="NZ_BAABAW010000025.1"/>
</dbReference>
<name>A0ABU5ZZF2_9FLAO</name>
<comment type="caution">
    <text evidence="1">The sequence shown here is derived from an EMBL/GenBank/DDBJ whole genome shotgun (WGS) entry which is preliminary data.</text>
</comment>
<dbReference type="EMBL" id="JAYKLX010000008">
    <property type="protein sequence ID" value="MEB3347289.1"/>
    <property type="molecule type" value="Genomic_DNA"/>
</dbReference>
<gene>
    <name evidence="1" type="ORF">U6A24_17570</name>
</gene>
<evidence type="ECO:0000313" key="2">
    <source>
        <dbReference type="Proteomes" id="UP001327027"/>
    </source>
</evidence>
<dbReference type="Proteomes" id="UP001327027">
    <property type="component" value="Unassembled WGS sequence"/>
</dbReference>